<evidence type="ECO:0000256" key="5">
    <source>
        <dbReference type="ARBA" id="ARBA00022448"/>
    </source>
</evidence>
<dbReference type="InterPro" id="IPR012286">
    <property type="entry name" value="Tetrahaem_cytochrome"/>
</dbReference>
<keyword evidence="6 14" id="KW-0349">Heme</keyword>
<organism evidence="17 18">
    <name type="scientific">Spongiibacter thalassae</name>
    <dbReference type="NCBI Taxonomy" id="2721624"/>
    <lineage>
        <taxon>Bacteria</taxon>
        <taxon>Pseudomonadati</taxon>
        <taxon>Pseudomonadota</taxon>
        <taxon>Gammaproteobacteria</taxon>
        <taxon>Cellvibrionales</taxon>
        <taxon>Spongiibacteraceae</taxon>
        <taxon>Spongiibacter</taxon>
    </lineage>
</organism>
<comment type="similarity">
    <text evidence="3">Belongs to the cytochrome c-552 family.</text>
</comment>
<feature type="transmembrane region" description="Helical" evidence="15">
    <location>
        <begin position="14"/>
        <end position="35"/>
    </location>
</feature>
<keyword evidence="12 14" id="KW-0408">Iron</keyword>
<dbReference type="Proteomes" id="UP000765845">
    <property type="component" value="Unassembled WGS sequence"/>
</dbReference>
<dbReference type="Pfam" id="PF14537">
    <property type="entry name" value="Cytochrom_c3_2"/>
    <property type="match status" value="1"/>
</dbReference>
<dbReference type="SUPFAM" id="SSF48695">
    <property type="entry name" value="Multiheme cytochromes"/>
    <property type="match status" value="1"/>
</dbReference>
<keyword evidence="15" id="KW-0812">Transmembrane</keyword>
<keyword evidence="11" id="KW-0560">Oxidoreductase</keyword>
<accession>A0ABX1GD89</accession>
<comment type="cofactor">
    <cofactor evidence="1">
        <name>heme c</name>
        <dbReference type="ChEBI" id="CHEBI:61717"/>
    </cofactor>
</comment>
<dbReference type="PROSITE" id="PS51007">
    <property type="entry name" value="CYTC"/>
    <property type="match status" value="1"/>
</dbReference>
<comment type="subcellular location">
    <subcellularLocation>
        <location evidence="2">Cell envelope</location>
    </subcellularLocation>
</comment>
<keyword evidence="10" id="KW-0249">Electron transport</keyword>
<evidence type="ECO:0000259" key="16">
    <source>
        <dbReference type="PROSITE" id="PS51007"/>
    </source>
</evidence>
<reference evidence="17 18" key="1">
    <citation type="submission" date="2020-04" db="EMBL/GenBank/DDBJ databases">
        <authorList>
            <person name="Yoon J."/>
        </authorList>
    </citation>
    <scope>NUCLEOTIDE SEQUENCE [LARGE SCALE GENOMIC DNA]</scope>
    <source>
        <strain evidence="17 18">KMU-166</strain>
    </source>
</reference>
<evidence type="ECO:0000256" key="8">
    <source>
        <dbReference type="ARBA" id="ARBA00022729"/>
    </source>
</evidence>
<evidence type="ECO:0000256" key="6">
    <source>
        <dbReference type="ARBA" id="ARBA00022617"/>
    </source>
</evidence>
<keyword evidence="15" id="KW-1133">Transmembrane helix</keyword>
<evidence type="ECO:0000256" key="10">
    <source>
        <dbReference type="ARBA" id="ARBA00022982"/>
    </source>
</evidence>
<evidence type="ECO:0000313" key="17">
    <source>
        <dbReference type="EMBL" id="NKI16224.1"/>
    </source>
</evidence>
<name>A0ABX1GD89_9GAMM</name>
<evidence type="ECO:0000256" key="11">
    <source>
        <dbReference type="ARBA" id="ARBA00023002"/>
    </source>
</evidence>
<gene>
    <name evidence="17" type="ORF">HCU74_02205</name>
</gene>
<sequence>MGGRSSTGTGPQRGLAWLWCVWAVATVVGLLWFVWPLLVDEPPEQFLPGPTSHGHHQIEMACGACHSDAFGGGEVLQSACISCHGDELKAVRDSHPKAKFTNPRNADRIEQLDARYCVTCHVEHQPDKTEHMGVTMPEDFCYECHQDVAEVRPSHDGMGFDTCASSGCHNFHDNQALYEDFLLEHASEPMFKEVAAIVAKNAPQYHRQLPPVTVADAPAQIDSAPEVLNDWQHSGHAQAGVNCSSCHADPEAAADALSWVASPDHTVCASCHSEESRGFLAGKHGMRLAQGLPAMTVAEARIPMHADSAHLELSCNSCHSPHAFDVRRAAVDSCVGCHNSNHVQNFANSPHAGLTENPAQPGSEQVTCATCHMPRTTLPNGRVVVEHNQNANLRPNEKMLRGVCMNCHSLSFSIDALADPALIDSNFKGRPSVHIPSVDMAVERDKNRAVKPSLYN</sequence>
<keyword evidence="15" id="KW-0472">Membrane</keyword>
<evidence type="ECO:0000313" key="18">
    <source>
        <dbReference type="Proteomes" id="UP000765845"/>
    </source>
</evidence>
<keyword evidence="7 14" id="KW-0479">Metal-binding</keyword>
<evidence type="ECO:0000256" key="13">
    <source>
        <dbReference type="ARBA" id="ARBA00049131"/>
    </source>
</evidence>
<evidence type="ECO:0000256" key="15">
    <source>
        <dbReference type="SAM" id="Phobius"/>
    </source>
</evidence>
<evidence type="ECO:0000256" key="1">
    <source>
        <dbReference type="ARBA" id="ARBA00001926"/>
    </source>
</evidence>
<dbReference type="Gene3D" id="1.10.1130.10">
    <property type="entry name" value="Flavocytochrome C3, Chain A"/>
    <property type="match status" value="2"/>
</dbReference>
<evidence type="ECO:0000256" key="14">
    <source>
        <dbReference type="PROSITE-ProRule" id="PRU00433"/>
    </source>
</evidence>
<protein>
    <recommendedName>
        <fullName evidence="4">nitrite reductase (cytochrome; ammonia-forming)</fullName>
        <ecNumber evidence="4">1.7.2.2</ecNumber>
    </recommendedName>
</protein>
<dbReference type="Gene3D" id="1.10.780.10">
    <property type="entry name" value="Hydroxylamine Oxidoreductase, Chain A, domain 1"/>
    <property type="match status" value="1"/>
</dbReference>
<evidence type="ECO:0000256" key="3">
    <source>
        <dbReference type="ARBA" id="ARBA00009288"/>
    </source>
</evidence>
<evidence type="ECO:0000256" key="7">
    <source>
        <dbReference type="ARBA" id="ARBA00022723"/>
    </source>
</evidence>
<dbReference type="EC" id="1.7.2.2" evidence="4"/>
<dbReference type="InterPro" id="IPR036280">
    <property type="entry name" value="Multihaem_cyt_sf"/>
</dbReference>
<dbReference type="PANTHER" id="PTHR30633">
    <property type="entry name" value="CYTOCHROME C-552 RESPIRATORY NITRITE REDUCTASE"/>
    <property type="match status" value="1"/>
</dbReference>
<proteinExistence type="inferred from homology"/>
<keyword evidence="18" id="KW-1185">Reference proteome</keyword>
<keyword evidence="9" id="KW-0106">Calcium</keyword>
<dbReference type="PANTHER" id="PTHR30633:SF0">
    <property type="entry name" value="CYTOCHROME C-552"/>
    <property type="match status" value="1"/>
</dbReference>
<comment type="catalytic activity">
    <reaction evidence="13">
        <text>6 Fe(III)-[cytochrome c] + NH4(+) + 2 H2O = 6 Fe(II)-[cytochrome c] + nitrite + 8 H(+)</text>
        <dbReference type="Rhea" id="RHEA:13089"/>
        <dbReference type="Rhea" id="RHEA-COMP:10350"/>
        <dbReference type="Rhea" id="RHEA-COMP:14399"/>
        <dbReference type="ChEBI" id="CHEBI:15377"/>
        <dbReference type="ChEBI" id="CHEBI:15378"/>
        <dbReference type="ChEBI" id="CHEBI:16301"/>
        <dbReference type="ChEBI" id="CHEBI:28938"/>
        <dbReference type="ChEBI" id="CHEBI:29033"/>
        <dbReference type="ChEBI" id="CHEBI:29034"/>
        <dbReference type="EC" id="1.7.2.2"/>
    </reaction>
</comment>
<dbReference type="EMBL" id="JAAWWK010000001">
    <property type="protein sequence ID" value="NKI16224.1"/>
    <property type="molecule type" value="Genomic_DNA"/>
</dbReference>
<dbReference type="InterPro" id="IPR003321">
    <property type="entry name" value="Cyt_c552"/>
</dbReference>
<evidence type="ECO:0000256" key="4">
    <source>
        <dbReference type="ARBA" id="ARBA00011887"/>
    </source>
</evidence>
<evidence type="ECO:0000256" key="2">
    <source>
        <dbReference type="ARBA" id="ARBA00004196"/>
    </source>
</evidence>
<feature type="domain" description="Cytochrome c" evidence="16">
    <location>
        <begin position="67"/>
        <end position="225"/>
    </location>
</feature>
<dbReference type="RefSeq" id="WP_168448754.1">
    <property type="nucleotide sequence ID" value="NZ_JAAWWK010000001.1"/>
</dbReference>
<comment type="caution">
    <text evidence="17">The sequence shown here is derived from an EMBL/GenBank/DDBJ whole genome shotgun (WGS) entry which is preliminary data.</text>
</comment>
<keyword evidence="5" id="KW-0813">Transport</keyword>
<evidence type="ECO:0000256" key="9">
    <source>
        <dbReference type="ARBA" id="ARBA00022837"/>
    </source>
</evidence>
<evidence type="ECO:0000256" key="12">
    <source>
        <dbReference type="ARBA" id="ARBA00023004"/>
    </source>
</evidence>
<keyword evidence="8" id="KW-0732">Signal</keyword>
<dbReference type="InterPro" id="IPR009056">
    <property type="entry name" value="Cyt_c-like_dom"/>
</dbReference>